<feature type="transmembrane region" description="Helical" evidence="1">
    <location>
        <begin position="417"/>
        <end position="443"/>
    </location>
</feature>
<feature type="transmembrane region" description="Helical" evidence="1">
    <location>
        <begin position="284"/>
        <end position="306"/>
    </location>
</feature>
<protein>
    <submittedName>
        <fullName evidence="2">Uncharacterized protein</fullName>
    </submittedName>
</protein>
<comment type="caution">
    <text evidence="2">The sequence shown here is derived from an EMBL/GenBank/DDBJ whole genome shotgun (WGS) entry which is preliminary data.</text>
</comment>
<name>A0A9Q1C340_HOLLE</name>
<organism evidence="2 3">
    <name type="scientific">Holothuria leucospilota</name>
    <name type="common">Black long sea cucumber</name>
    <name type="synonym">Mertensiothuria leucospilota</name>
    <dbReference type="NCBI Taxonomy" id="206669"/>
    <lineage>
        <taxon>Eukaryota</taxon>
        <taxon>Metazoa</taxon>
        <taxon>Echinodermata</taxon>
        <taxon>Eleutherozoa</taxon>
        <taxon>Echinozoa</taxon>
        <taxon>Holothuroidea</taxon>
        <taxon>Aspidochirotacea</taxon>
        <taxon>Aspidochirotida</taxon>
        <taxon>Holothuriidae</taxon>
        <taxon>Holothuria</taxon>
    </lineage>
</organism>
<dbReference type="EMBL" id="JAIZAY010000008">
    <property type="protein sequence ID" value="KAJ8037284.1"/>
    <property type="molecule type" value="Genomic_DNA"/>
</dbReference>
<feature type="transmembrane region" description="Helical" evidence="1">
    <location>
        <begin position="318"/>
        <end position="337"/>
    </location>
</feature>
<dbReference type="AlphaFoldDB" id="A0A9Q1C340"/>
<evidence type="ECO:0000256" key="1">
    <source>
        <dbReference type="SAM" id="Phobius"/>
    </source>
</evidence>
<feature type="transmembrane region" description="Helical" evidence="1">
    <location>
        <begin position="180"/>
        <end position="199"/>
    </location>
</feature>
<feature type="transmembrane region" description="Helical" evidence="1">
    <location>
        <begin position="530"/>
        <end position="558"/>
    </location>
</feature>
<gene>
    <name evidence="2" type="ORF">HOLleu_18064</name>
</gene>
<dbReference type="OrthoDB" id="10042460at2759"/>
<sequence>MDSQKGALWAHVTKFGRVCQSSRKWPVAFWAILKFLAVFYHRDLVPKRRCFSCRVGDFDKKESHLTVNNNFYPRVSSRKQVNLVSLVLAYESKSSPEIKNEEDLPLMLETPCEVCKTQWWNHSGESHKYTAKEIGGSAWNHRGSTTLSIFMNLCCIAVVVYDASYYMPKMWAKSDQTLHMLNKAAFFLFAIWYPAISLCSKIRSIMVDDAPYLSWTSTLNARYLVKRAQFHNLAEKGKNFITISYHSTLSSSRGYRYLQVTSARTQGYRCSHKRRGGRAWNHRGSVILSTFMNVCCIAAVIYDVSYYMPKMWANSDQILHMLNKASFFSFALSYPVLSLSSKIRSFMVEDAPYLSWTTIVNARYLVKRAQFHNLSEKGLPGKFFFSLCIILPIACALHRGWIYVYLSECPHNFKNDFHMITTTVIGLFFYVTIGCFIYIVYLIRTSFQRQFSLLLSYIKEEEGHKEKCLRALFSVTTDYTCFKNFCNICFLYCLPVSVLAITSNVAWQYMVSEVCSSHVDKRALVVEDNISLNVWLLVLMFLFLLTYATGGLSVEYIWDDFRFDLLQLQSEHHFEFWKHLTYQVSSLYKSKDTLTATLVFSLVSFFMALKLGDQDVAFLAGACNGSNITNHHCF</sequence>
<evidence type="ECO:0000313" key="3">
    <source>
        <dbReference type="Proteomes" id="UP001152320"/>
    </source>
</evidence>
<proteinExistence type="predicted"/>
<dbReference type="Proteomes" id="UP001152320">
    <property type="component" value="Chromosome 8"/>
</dbReference>
<feature type="transmembrane region" description="Helical" evidence="1">
    <location>
        <begin position="383"/>
        <end position="405"/>
    </location>
</feature>
<keyword evidence="1" id="KW-0472">Membrane</keyword>
<evidence type="ECO:0000313" key="2">
    <source>
        <dbReference type="EMBL" id="KAJ8037284.1"/>
    </source>
</evidence>
<accession>A0A9Q1C340</accession>
<reference evidence="2" key="1">
    <citation type="submission" date="2021-10" db="EMBL/GenBank/DDBJ databases">
        <title>Tropical sea cucumber genome reveals ecological adaptation and Cuvierian tubules defense mechanism.</title>
        <authorList>
            <person name="Chen T."/>
        </authorList>
    </citation>
    <scope>NUCLEOTIDE SEQUENCE</scope>
    <source>
        <strain evidence="2">Nanhai2018</strain>
        <tissue evidence="2">Muscle</tissue>
    </source>
</reference>
<feature type="transmembrane region" description="Helical" evidence="1">
    <location>
        <begin position="489"/>
        <end position="510"/>
    </location>
</feature>
<keyword evidence="3" id="KW-1185">Reference proteome</keyword>
<keyword evidence="1" id="KW-0812">Transmembrane</keyword>
<keyword evidence="1" id="KW-1133">Transmembrane helix</keyword>
<feature type="transmembrane region" description="Helical" evidence="1">
    <location>
        <begin position="149"/>
        <end position="168"/>
    </location>
</feature>